<dbReference type="Gene3D" id="2.30.29.30">
    <property type="entry name" value="Pleckstrin-homology domain (PH domain)/Phosphotyrosine-binding domain (PTB)"/>
    <property type="match status" value="1"/>
</dbReference>
<dbReference type="GeneID" id="9615796"/>
<dbReference type="InterPro" id="IPR011993">
    <property type="entry name" value="PH-like_dom_sf"/>
</dbReference>
<accession>D8TZD6</accession>
<evidence type="ECO:0000256" key="4">
    <source>
        <dbReference type="ARBA" id="ARBA00022664"/>
    </source>
</evidence>
<evidence type="ECO:0008006" key="7">
    <source>
        <dbReference type="Google" id="ProtNLM"/>
    </source>
</evidence>
<dbReference type="STRING" id="3068.D8TZD6"/>
<feature type="non-terminal residue" evidence="5">
    <location>
        <position position="125"/>
    </location>
</feature>
<dbReference type="AlphaFoldDB" id="D8TZD6"/>
<dbReference type="PANTHER" id="PTHR16290">
    <property type="entry name" value="TRANSCRIPTION FACTOR SMIF DECAPPING ENZYME DCP1"/>
    <property type="match status" value="1"/>
</dbReference>
<dbReference type="SUPFAM" id="SSF50729">
    <property type="entry name" value="PH domain-like"/>
    <property type="match status" value="1"/>
</dbReference>
<dbReference type="EMBL" id="GL378346">
    <property type="protein sequence ID" value="EFJ47163.1"/>
    <property type="molecule type" value="Genomic_DNA"/>
</dbReference>
<dbReference type="Pfam" id="PF06058">
    <property type="entry name" value="DCP1"/>
    <property type="match status" value="1"/>
</dbReference>
<dbReference type="Proteomes" id="UP000001058">
    <property type="component" value="Unassembled WGS sequence"/>
</dbReference>
<dbReference type="RefSeq" id="XP_002951712.1">
    <property type="nucleotide sequence ID" value="XM_002951666.1"/>
</dbReference>
<dbReference type="KEGG" id="vcn:VOLCADRAFT_61625"/>
<dbReference type="GO" id="GO:0006397">
    <property type="term" value="P:mRNA processing"/>
    <property type="evidence" value="ECO:0007669"/>
    <property type="project" value="UniProtKB-KW"/>
</dbReference>
<evidence type="ECO:0000256" key="1">
    <source>
        <dbReference type="ARBA" id="ARBA00004496"/>
    </source>
</evidence>
<evidence type="ECO:0000256" key="3">
    <source>
        <dbReference type="ARBA" id="ARBA00022490"/>
    </source>
</evidence>
<comment type="similarity">
    <text evidence="2">Belongs to the DCP1 family.</text>
</comment>
<comment type="subcellular location">
    <subcellularLocation>
        <location evidence="1">Cytoplasm</location>
    </subcellularLocation>
</comment>
<evidence type="ECO:0000256" key="2">
    <source>
        <dbReference type="ARBA" id="ARBA00008778"/>
    </source>
</evidence>
<dbReference type="InParanoid" id="D8TZD6"/>
<dbReference type="InterPro" id="IPR010334">
    <property type="entry name" value="Dcp1"/>
</dbReference>
<dbReference type="CDD" id="cd13182">
    <property type="entry name" value="EVH1-like_Dcp1"/>
    <property type="match status" value="1"/>
</dbReference>
<evidence type="ECO:0000313" key="5">
    <source>
        <dbReference type="EMBL" id="EFJ47163.1"/>
    </source>
</evidence>
<dbReference type="GO" id="GO:0000932">
    <property type="term" value="C:P-body"/>
    <property type="evidence" value="ECO:0007669"/>
    <property type="project" value="TreeGrafter"/>
</dbReference>
<proteinExistence type="inferred from homology"/>
<protein>
    <recommendedName>
        <fullName evidence="7">mRNA-decapping enzyme-like protein</fullName>
    </recommendedName>
</protein>
<dbReference type="eggNOG" id="KOG2868">
    <property type="taxonomic scope" value="Eukaryota"/>
</dbReference>
<gene>
    <name evidence="5" type="ORF">VOLCADRAFT_61625</name>
</gene>
<dbReference type="PANTHER" id="PTHR16290:SF0">
    <property type="entry name" value="DECAPPING PROTEIN 1, ISOFORM A"/>
    <property type="match status" value="1"/>
</dbReference>
<dbReference type="GO" id="GO:0000290">
    <property type="term" value="P:deadenylation-dependent decapping of nuclear-transcribed mRNA"/>
    <property type="evidence" value="ECO:0007669"/>
    <property type="project" value="InterPro"/>
</dbReference>
<keyword evidence="6" id="KW-1185">Reference proteome</keyword>
<dbReference type="GO" id="GO:0031087">
    <property type="term" value="P:deadenylation-independent decapping of nuclear-transcribed mRNA"/>
    <property type="evidence" value="ECO:0007669"/>
    <property type="project" value="TreeGrafter"/>
</dbReference>
<dbReference type="OrthoDB" id="440673at2759"/>
<organism evidence="6">
    <name type="scientific">Volvox carteri f. nagariensis</name>
    <dbReference type="NCBI Taxonomy" id="3068"/>
    <lineage>
        <taxon>Eukaryota</taxon>
        <taxon>Viridiplantae</taxon>
        <taxon>Chlorophyta</taxon>
        <taxon>core chlorophytes</taxon>
        <taxon>Chlorophyceae</taxon>
        <taxon>CS clade</taxon>
        <taxon>Chlamydomonadales</taxon>
        <taxon>Volvocaceae</taxon>
        <taxon>Volvox</taxon>
    </lineage>
</organism>
<keyword evidence="4" id="KW-0507">mRNA processing</keyword>
<sequence length="125" mass="14323">MVSPGVVPNPDVLAVLRGFDPDVEEVLASSGHVSLYTMAVESQQWTRKDVEGSLFLLKRRGTPRFRMMVLNKLSTENYVEDIHGGLDFELNPPYLMYTHGNAEIIGVWFYEQEDLHRVENVLMRI</sequence>
<keyword evidence="3" id="KW-0963">Cytoplasm</keyword>
<dbReference type="GO" id="GO:0008047">
    <property type="term" value="F:enzyme activator activity"/>
    <property type="evidence" value="ECO:0007669"/>
    <property type="project" value="InterPro"/>
</dbReference>
<dbReference type="GO" id="GO:0003729">
    <property type="term" value="F:mRNA binding"/>
    <property type="evidence" value="ECO:0007669"/>
    <property type="project" value="TreeGrafter"/>
</dbReference>
<name>D8TZD6_VOLCA</name>
<reference evidence="5 6" key="1">
    <citation type="journal article" date="2010" name="Science">
        <title>Genomic analysis of organismal complexity in the multicellular green alga Volvox carteri.</title>
        <authorList>
            <person name="Prochnik S.E."/>
            <person name="Umen J."/>
            <person name="Nedelcu A.M."/>
            <person name="Hallmann A."/>
            <person name="Miller S.M."/>
            <person name="Nishii I."/>
            <person name="Ferris P."/>
            <person name="Kuo A."/>
            <person name="Mitros T."/>
            <person name="Fritz-Laylin L.K."/>
            <person name="Hellsten U."/>
            <person name="Chapman J."/>
            <person name="Simakov O."/>
            <person name="Rensing S.A."/>
            <person name="Terry A."/>
            <person name="Pangilinan J."/>
            <person name="Kapitonov V."/>
            <person name="Jurka J."/>
            <person name="Salamov A."/>
            <person name="Shapiro H."/>
            <person name="Schmutz J."/>
            <person name="Grimwood J."/>
            <person name="Lindquist E."/>
            <person name="Lucas S."/>
            <person name="Grigoriev I.V."/>
            <person name="Schmitt R."/>
            <person name="Kirk D."/>
            <person name="Rokhsar D.S."/>
        </authorList>
    </citation>
    <scope>NUCLEOTIDE SEQUENCE [LARGE SCALE GENOMIC DNA]</scope>
    <source>
        <strain evidence="6">f. Nagariensis / Eve</strain>
    </source>
</reference>
<evidence type="ECO:0000313" key="6">
    <source>
        <dbReference type="Proteomes" id="UP000001058"/>
    </source>
</evidence>